<evidence type="ECO:0000259" key="1">
    <source>
        <dbReference type="Pfam" id="PF05050"/>
    </source>
</evidence>
<evidence type="ECO:0000313" key="3">
    <source>
        <dbReference type="Proteomes" id="UP000258102"/>
    </source>
</evidence>
<reference evidence="2 3" key="1">
    <citation type="submission" date="2018-08" db="EMBL/GenBank/DDBJ databases">
        <title>Whole Genome Sequences of Two Pseudoalteromonas piscicida Strains, DE1-A and DE2-A, which Exhibit Strong Antibacterial Activity against Vibrio vulnificus.</title>
        <authorList>
            <person name="Richards G.P."/>
            <person name="Needleman D.S."/>
            <person name="Watson M.A."/>
            <person name="Polson S.W."/>
        </authorList>
    </citation>
    <scope>NUCLEOTIDE SEQUENCE [LARGE SCALE GENOMIC DNA]</scope>
    <source>
        <strain evidence="2 3">DE2-A</strain>
    </source>
</reference>
<dbReference type="NCBIfam" id="TIGR01444">
    <property type="entry name" value="fkbM_fam"/>
    <property type="match status" value="1"/>
</dbReference>
<dbReference type="GO" id="GO:0032259">
    <property type="term" value="P:methylation"/>
    <property type="evidence" value="ECO:0007669"/>
    <property type="project" value="UniProtKB-KW"/>
</dbReference>
<evidence type="ECO:0000313" key="2">
    <source>
        <dbReference type="EMBL" id="AXR01820.1"/>
    </source>
</evidence>
<dbReference type="GO" id="GO:0008168">
    <property type="term" value="F:methyltransferase activity"/>
    <property type="evidence" value="ECO:0007669"/>
    <property type="project" value="UniProtKB-KW"/>
</dbReference>
<dbReference type="Gene3D" id="3.40.50.150">
    <property type="entry name" value="Vaccinia Virus protein VP39"/>
    <property type="match status" value="1"/>
</dbReference>
<organism evidence="2 3">
    <name type="scientific">Pseudoalteromonas piscicida</name>
    <dbReference type="NCBI Taxonomy" id="43662"/>
    <lineage>
        <taxon>Bacteria</taxon>
        <taxon>Pseudomonadati</taxon>
        <taxon>Pseudomonadota</taxon>
        <taxon>Gammaproteobacteria</taxon>
        <taxon>Alteromonadales</taxon>
        <taxon>Pseudoalteromonadaceae</taxon>
        <taxon>Pseudoalteromonas</taxon>
    </lineage>
</organism>
<sequence length="365" mass="41531">MNIQDSQFYIYGASHYGQALAAYLLEKGLKPRAILDKSPKFNDYMGIPCHAFPNDKLDKCFPVIISILGYAGVEKSLLESGFDQIVSTLDSFDLFPAALKRLNKCGVLWMQPSSDLVDESKCAKVLSLLSDQQSRDTYNLLVNYRVSPCRDNYPLPEQYEMYFPDDIPKLYKYEKMRVLDIGAYDGDTLAGFFQRYAQTINHYAAVEVSTKNIKLLESRLKAMGDATEYVSIYRKAVGLPENKKLLVKENLSATYVSVIEEGEVANVSEDCLVESINLSVLTAMTQCNVIKMDIEGADYDALVQCRDYIAECTPTLALSLYHRSEDLWEIPLLIESFAANRYHYYVRQEGHWLLETQFYAVPKDK</sequence>
<name>A0AAD0W309_PSEO7</name>
<dbReference type="Proteomes" id="UP000258102">
    <property type="component" value="Chromosome 1"/>
</dbReference>
<keyword evidence="2" id="KW-0489">Methyltransferase</keyword>
<proteinExistence type="predicted"/>
<gene>
    <name evidence="2" type="ORF">D0511_06815</name>
</gene>
<accession>A0AAD0W309</accession>
<dbReference type="EMBL" id="CP031761">
    <property type="protein sequence ID" value="AXR01820.1"/>
    <property type="molecule type" value="Genomic_DNA"/>
</dbReference>
<dbReference type="InterPro" id="IPR006342">
    <property type="entry name" value="FkbM_mtfrase"/>
</dbReference>
<feature type="domain" description="Methyltransferase FkbM" evidence="1">
    <location>
        <begin position="180"/>
        <end position="327"/>
    </location>
</feature>
<protein>
    <submittedName>
        <fullName evidence="2">FkbM family methyltransferase</fullName>
    </submittedName>
</protein>
<dbReference type="SUPFAM" id="SSF53335">
    <property type="entry name" value="S-adenosyl-L-methionine-dependent methyltransferases"/>
    <property type="match status" value="1"/>
</dbReference>
<dbReference type="RefSeq" id="WP_088531035.1">
    <property type="nucleotide sequence ID" value="NZ_CP021646.1"/>
</dbReference>
<dbReference type="AlphaFoldDB" id="A0AAD0W309"/>
<dbReference type="Pfam" id="PF05050">
    <property type="entry name" value="Methyltransf_21"/>
    <property type="match status" value="1"/>
</dbReference>
<dbReference type="KEGG" id="ppis:B1L02_10940"/>
<keyword evidence="2" id="KW-0808">Transferase</keyword>
<dbReference type="InterPro" id="IPR029063">
    <property type="entry name" value="SAM-dependent_MTases_sf"/>
</dbReference>